<name>A0A814PZL4_9BILA</name>
<dbReference type="SUPFAM" id="SSF63829">
    <property type="entry name" value="Calcium-dependent phosphotriesterase"/>
    <property type="match status" value="1"/>
</dbReference>
<dbReference type="CDD" id="cd05819">
    <property type="entry name" value="NHL"/>
    <property type="match status" value="1"/>
</dbReference>
<reference evidence="1" key="1">
    <citation type="submission" date="2021-02" db="EMBL/GenBank/DDBJ databases">
        <authorList>
            <person name="Nowell W R."/>
        </authorList>
    </citation>
    <scope>NUCLEOTIDE SEQUENCE</scope>
</reference>
<proteinExistence type="predicted"/>
<keyword evidence="3" id="KW-1185">Reference proteome</keyword>
<dbReference type="EMBL" id="CAJNOM010000172">
    <property type="protein sequence ID" value="CAF1177213.1"/>
    <property type="molecule type" value="Genomic_DNA"/>
</dbReference>
<dbReference type="GO" id="GO:0000209">
    <property type="term" value="P:protein polyubiquitination"/>
    <property type="evidence" value="ECO:0007669"/>
    <property type="project" value="TreeGrafter"/>
</dbReference>
<dbReference type="AlphaFoldDB" id="A0A814PZL4"/>
<evidence type="ECO:0000313" key="2">
    <source>
        <dbReference type="EMBL" id="CAF1177213.1"/>
    </source>
</evidence>
<protein>
    <recommendedName>
        <fullName evidence="5">NHL repeat containing protein</fullName>
    </recommendedName>
</protein>
<accession>A0A814PZL4</accession>
<dbReference type="Gene3D" id="2.120.10.30">
    <property type="entry name" value="TolB, C-terminal domain"/>
    <property type="match status" value="2"/>
</dbReference>
<dbReference type="GO" id="GO:0043161">
    <property type="term" value="P:proteasome-mediated ubiquitin-dependent protein catabolic process"/>
    <property type="evidence" value="ECO:0007669"/>
    <property type="project" value="TreeGrafter"/>
</dbReference>
<dbReference type="InterPro" id="IPR011042">
    <property type="entry name" value="6-blade_b-propeller_TolB-like"/>
</dbReference>
<dbReference type="PANTHER" id="PTHR24104">
    <property type="entry name" value="E3 UBIQUITIN-PROTEIN LIGASE NHLRC1-RELATED"/>
    <property type="match status" value="1"/>
</dbReference>
<evidence type="ECO:0000313" key="3">
    <source>
        <dbReference type="Proteomes" id="UP000663832"/>
    </source>
</evidence>
<gene>
    <name evidence="1" type="ORF">BJG266_LOCUS22020</name>
    <name evidence="2" type="ORF">QVE165_LOCUS24464</name>
</gene>
<evidence type="ECO:0000313" key="4">
    <source>
        <dbReference type="Proteomes" id="UP000663877"/>
    </source>
</evidence>
<dbReference type="GO" id="GO:0061630">
    <property type="term" value="F:ubiquitin protein ligase activity"/>
    <property type="evidence" value="ECO:0007669"/>
    <property type="project" value="TreeGrafter"/>
</dbReference>
<evidence type="ECO:0008006" key="5">
    <source>
        <dbReference type="Google" id="ProtNLM"/>
    </source>
</evidence>
<dbReference type="EMBL" id="CAJNOI010000135">
    <property type="protein sequence ID" value="CAF1113205.1"/>
    <property type="molecule type" value="Genomic_DNA"/>
</dbReference>
<sequence>MFKCQIVYDCDLRNHANTLGIFKDGEIVSQCTMRKVAATGKEKTKLEIICNLITGYAGKDWKFVLGSKSGFNQTIGNETFTVTLDPLLLTKLPSFDITLDEEITSASIFISDCYHISETKYLNFQCSSDDDVKKPVTDTCQVTCPVKSDSTYNMSLIRLSIPINSGKEIVNGTFSEERRRETIRIGKPCHNAYSTAMRIMNRTSSVFTLNISYNCLITNSAKLAVFKDDNIVTQCKIDLTYLPKIEKTNVIVICNNITNHAGQKWTFSFGSMNDHKTNVANETFIVSLEPLSLKSLPKVQQTVDENITLTTIVVEGCNGVAEIAHLYFQCGLGVIGRQSLSENCTFTCSVQPAVNYHVQVIRSSIPKYDGAQTPNGTFPEEALPVTFTTKIDKATNIRVELSETNNSVALIYFTRPRGFYDEIRIDCFPSNQTCTNTSAVLTGKVNSACTNCTHITIASIQNGIEYKCWANISRATFSSINYSAIDFNTPLKPILYNQTWLSNTTDISVDVVPQSDFDHIESVCQVHHTQTSVCMDMKITHSQCTTTLTSTFNGIPGCDYRCFFSTIKEDYIDVHSEEYTISIPPPKPIITSTIWAAHYIFVEWTIDEPAYVDQFLVVVNNKRCSKRFCLIHLTEHRQILNKEFKRLINDCEQFKQRINKPKQNRQYLQNQLIIKQIDQWERNSIEKIKQKAQESRKFVIESSEIFINDIQMKFNDLSEQIKHIQKENEFNEINLEYLRSQFIEITEESNNSSNISVKEDSQSFVNEISIISSKRSKFGKWKQNAITLAGGNGQGQKLIQLNNPDGIFLDKNKNIFIADCFNHRIVEWKCNAKEGQIITGGNEKGNRMNQLSYPTDVIVDQQSNSIIIADQGNRRVIRWLNENQQKILFHNIGCYGLAMDKYEFLYVSDHIKNEVRRWKMGEYDNEGIVVAGGNGQGNKLNQLNFPGFIFVDEDQYIYVSDTNNHRVMKWRKDAKEGRIVAGGNGEGRNLNQLYRPQGIIVRDFGEIYVADCWNHRVVRWCEGKAEGEIIIGGNIEGNQSNQLYCPYGLCFDDERNLYVAESKSHRIEKFEIIS</sequence>
<evidence type="ECO:0000313" key="1">
    <source>
        <dbReference type="EMBL" id="CAF1113205.1"/>
    </source>
</evidence>
<dbReference type="Proteomes" id="UP000663877">
    <property type="component" value="Unassembled WGS sequence"/>
</dbReference>
<comment type="caution">
    <text evidence="1">The sequence shown here is derived from an EMBL/GenBank/DDBJ whole genome shotgun (WGS) entry which is preliminary data.</text>
</comment>
<dbReference type="GO" id="GO:0008270">
    <property type="term" value="F:zinc ion binding"/>
    <property type="evidence" value="ECO:0007669"/>
    <property type="project" value="UniProtKB-KW"/>
</dbReference>
<dbReference type="InterPro" id="IPR050952">
    <property type="entry name" value="TRIM-NHL_E3_ligases"/>
</dbReference>
<dbReference type="PANTHER" id="PTHR24104:SF25">
    <property type="entry name" value="PROTEIN LIN-41"/>
    <property type="match status" value="1"/>
</dbReference>
<dbReference type="Proteomes" id="UP000663832">
    <property type="component" value="Unassembled WGS sequence"/>
</dbReference>
<organism evidence="1 4">
    <name type="scientific">Adineta steineri</name>
    <dbReference type="NCBI Taxonomy" id="433720"/>
    <lineage>
        <taxon>Eukaryota</taxon>
        <taxon>Metazoa</taxon>
        <taxon>Spiralia</taxon>
        <taxon>Gnathifera</taxon>
        <taxon>Rotifera</taxon>
        <taxon>Eurotatoria</taxon>
        <taxon>Bdelloidea</taxon>
        <taxon>Adinetida</taxon>
        <taxon>Adinetidae</taxon>
        <taxon>Adineta</taxon>
    </lineage>
</organism>